<comment type="caution">
    <text evidence="2">The sequence shown here is derived from an EMBL/GenBank/DDBJ whole genome shotgun (WGS) entry which is preliminary data.</text>
</comment>
<sequence length="336" mass="37371">MKSFIALGFSILTLTTIGITRVVPTFFHDTNYDVEFNITAATEIPLFEWTDPATAVDDVELWKKSVERGTKLIADMKGSDQEAATLYDMGESAESPFDGDLKDKLREWALRQECNFDSTSSGHMLKKTFDELGLGTKSKSQKGPNECFQIEHHDSPAVEHYETNELPAKPNQRYKVCGKDYRITSAEHTIGVNAAGGAIFAMSAFWNRVNAAGGDVTNIKYFFVTIIINRETNKHIRRVLSTLTPPQDETHSWPGHEFSMDSDAGKALLGSPVGRWAGYFLIQHKRQLRGDKHFSKVRIFKSGGEGSLPYLLFYVEGHAQASRLEQGSVPGLGDLG</sequence>
<protein>
    <submittedName>
        <fullName evidence="2">Uncharacterized protein</fullName>
    </submittedName>
</protein>
<dbReference type="Proteomes" id="UP000800039">
    <property type="component" value="Unassembled WGS sequence"/>
</dbReference>
<keyword evidence="1" id="KW-0732">Signal</keyword>
<evidence type="ECO:0000313" key="3">
    <source>
        <dbReference type="Proteomes" id="UP000800039"/>
    </source>
</evidence>
<dbReference type="GeneID" id="63852665"/>
<proteinExistence type="predicted"/>
<keyword evidence="3" id="KW-1185">Reference proteome</keyword>
<evidence type="ECO:0000313" key="2">
    <source>
        <dbReference type="EMBL" id="KAF1851007.1"/>
    </source>
</evidence>
<organism evidence="2 3">
    <name type="scientific">Cucurbitaria berberidis CBS 394.84</name>
    <dbReference type="NCBI Taxonomy" id="1168544"/>
    <lineage>
        <taxon>Eukaryota</taxon>
        <taxon>Fungi</taxon>
        <taxon>Dikarya</taxon>
        <taxon>Ascomycota</taxon>
        <taxon>Pezizomycotina</taxon>
        <taxon>Dothideomycetes</taxon>
        <taxon>Pleosporomycetidae</taxon>
        <taxon>Pleosporales</taxon>
        <taxon>Pleosporineae</taxon>
        <taxon>Cucurbitariaceae</taxon>
        <taxon>Cucurbitaria</taxon>
    </lineage>
</organism>
<reference evidence="2" key="1">
    <citation type="submission" date="2020-01" db="EMBL/GenBank/DDBJ databases">
        <authorList>
            <consortium name="DOE Joint Genome Institute"/>
            <person name="Haridas S."/>
            <person name="Albert R."/>
            <person name="Binder M."/>
            <person name="Bloem J."/>
            <person name="Labutti K."/>
            <person name="Salamov A."/>
            <person name="Andreopoulos B."/>
            <person name="Baker S.E."/>
            <person name="Barry K."/>
            <person name="Bills G."/>
            <person name="Bluhm B.H."/>
            <person name="Cannon C."/>
            <person name="Castanera R."/>
            <person name="Culley D.E."/>
            <person name="Daum C."/>
            <person name="Ezra D."/>
            <person name="Gonzalez J.B."/>
            <person name="Henrissat B."/>
            <person name="Kuo A."/>
            <person name="Liang C."/>
            <person name="Lipzen A."/>
            <person name="Lutzoni F."/>
            <person name="Magnuson J."/>
            <person name="Mondo S."/>
            <person name="Nolan M."/>
            <person name="Ohm R."/>
            <person name="Pangilinan J."/>
            <person name="Park H.-J."/>
            <person name="Ramirez L."/>
            <person name="Alfaro M."/>
            <person name="Sun H."/>
            <person name="Tritt A."/>
            <person name="Yoshinaga Y."/>
            <person name="Zwiers L.-H."/>
            <person name="Turgeon B.G."/>
            <person name="Goodwin S.B."/>
            <person name="Spatafora J.W."/>
            <person name="Crous P.W."/>
            <person name="Grigoriev I.V."/>
        </authorList>
    </citation>
    <scope>NUCLEOTIDE SEQUENCE</scope>
    <source>
        <strain evidence="2">CBS 394.84</strain>
    </source>
</reference>
<accession>A0A9P4GTF6</accession>
<dbReference type="RefSeq" id="XP_040793570.1">
    <property type="nucleotide sequence ID" value="XM_040935414.1"/>
</dbReference>
<evidence type="ECO:0000256" key="1">
    <source>
        <dbReference type="SAM" id="SignalP"/>
    </source>
</evidence>
<name>A0A9P4GTF6_9PLEO</name>
<feature type="chain" id="PRO_5040447543" evidence="1">
    <location>
        <begin position="21"/>
        <end position="336"/>
    </location>
</feature>
<dbReference type="AlphaFoldDB" id="A0A9P4GTF6"/>
<dbReference type="EMBL" id="ML976614">
    <property type="protein sequence ID" value="KAF1851007.1"/>
    <property type="molecule type" value="Genomic_DNA"/>
</dbReference>
<dbReference type="OrthoDB" id="5337308at2759"/>
<feature type="signal peptide" evidence="1">
    <location>
        <begin position="1"/>
        <end position="20"/>
    </location>
</feature>
<gene>
    <name evidence="2" type="ORF">K460DRAFT_382536</name>
</gene>